<evidence type="ECO:0000256" key="7">
    <source>
        <dbReference type="ARBA" id="ARBA00022840"/>
    </source>
</evidence>
<keyword evidence="6 13" id="KW-0418">Kinase</keyword>
<feature type="transmembrane region" description="Helical" evidence="11">
    <location>
        <begin position="153"/>
        <end position="169"/>
    </location>
</feature>
<feature type="transmembrane region" description="Helical" evidence="11">
    <location>
        <begin position="207"/>
        <end position="228"/>
    </location>
</feature>
<dbReference type="InterPro" id="IPR003661">
    <property type="entry name" value="HisK_dim/P_dom"/>
</dbReference>
<dbReference type="InterPro" id="IPR036890">
    <property type="entry name" value="HATPase_C_sf"/>
</dbReference>
<evidence type="ECO:0000256" key="11">
    <source>
        <dbReference type="SAM" id="Phobius"/>
    </source>
</evidence>
<feature type="compositionally biased region" description="Low complexity" evidence="10">
    <location>
        <begin position="519"/>
        <end position="531"/>
    </location>
</feature>
<dbReference type="PANTHER" id="PTHR43711:SF1">
    <property type="entry name" value="HISTIDINE KINASE 1"/>
    <property type="match status" value="1"/>
</dbReference>
<keyword evidence="14" id="KW-1185">Reference proteome</keyword>
<feature type="coiled-coil region" evidence="9">
    <location>
        <begin position="292"/>
        <end position="340"/>
    </location>
</feature>
<keyword evidence="8" id="KW-0902">Two-component regulatory system</keyword>
<reference evidence="13 14" key="1">
    <citation type="submission" date="2019-04" db="EMBL/GenBank/DDBJ databases">
        <title>Cohnella sp. nov. isolated from preserved vegetables.</title>
        <authorList>
            <person name="Lin S.-Y."/>
            <person name="Hung M.-H."/>
            <person name="Young C.-C."/>
        </authorList>
    </citation>
    <scope>NUCLEOTIDE SEQUENCE [LARGE SCALE GENOMIC DNA]</scope>
    <source>
        <strain evidence="13 14">CC-MHH1044</strain>
    </source>
</reference>
<dbReference type="RefSeq" id="WP_136370818.1">
    <property type="nucleotide sequence ID" value="NZ_SSOB01000019.1"/>
</dbReference>
<evidence type="ECO:0000256" key="6">
    <source>
        <dbReference type="ARBA" id="ARBA00022777"/>
    </source>
</evidence>
<dbReference type="SUPFAM" id="SSF55874">
    <property type="entry name" value="ATPase domain of HSP90 chaperone/DNA topoisomerase II/histidine kinase"/>
    <property type="match status" value="1"/>
</dbReference>
<dbReference type="EMBL" id="SSOB01000019">
    <property type="protein sequence ID" value="THF77518.1"/>
    <property type="molecule type" value="Genomic_DNA"/>
</dbReference>
<keyword evidence="11" id="KW-1133">Transmembrane helix</keyword>
<dbReference type="SMART" id="SM00387">
    <property type="entry name" value="HATPase_c"/>
    <property type="match status" value="1"/>
</dbReference>
<dbReference type="InterPro" id="IPR011623">
    <property type="entry name" value="7TMR_DISM_rcpt_extracell_dom1"/>
</dbReference>
<dbReference type="PRINTS" id="PR00344">
    <property type="entry name" value="BCTRLSENSOR"/>
</dbReference>
<keyword evidence="11" id="KW-0812">Transmembrane</keyword>
<evidence type="ECO:0000256" key="9">
    <source>
        <dbReference type="SAM" id="Coils"/>
    </source>
</evidence>
<evidence type="ECO:0000313" key="13">
    <source>
        <dbReference type="EMBL" id="THF77518.1"/>
    </source>
</evidence>
<dbReference type="GO" id="GO:0005524">
    <property type="term" value="F:ATP binding"/>
    <property type="evidence" value="ECO:0007669"/>
    <property type="project" value="UniProtKB-KW"/>
</dbReference>
<keyword evidence="9" id="KW-0175">Coiled coil</keyword>
<comment type="catalytic activity">
    <reaction evidence="1">
        <text>ATP + protein L-histidine = ADP + protein N-phospho-L-histidine.</text>
        <dbReference type="EC" id="2.7.13.3"/>
    </reaction>
</comment>
<feature type="region of interest" description="Disordered" evidence="10">
    <location>
        <begin position="512"/>
        <end position="531"/>
    </location>
</feature>
<dbReference type="EC" id="2.7.13.3" evidence="2"/>
<dbReference type="PROSITE" id="PS50109">
    <property type="entry name" value="HIS_KIN"/>
    <property type="match status" value="1"/>
</dbReference>
<dbReference type="OrthoDB" id="9809348at2"/>
<comment type="caution">
    <text evidence="13">The sequence shown here is derived from an EMBL/GenBank/DDBJ whole genome shotgun (WGS) entry which is preliminary data.</text>
</comment>
<evidence type="ECO:0000256" key="1">
    <source>
        <dbReference type="ARBA" id="ARBA00000085"/>
    </source>
</evidence>
<feature type="transmembrane region" description="Helical" evidence="11">
    <location>
        <begin position="240"/>
        <end position="259"/>
    </location>
</feature>
<dbReference type="CDD" id="cd00082">
    <property type="entry name" value="HisKA"/>
    <property type="match status" value="1"/>
</dbReference>
<feature type="transmembrane region" description="Helical" evidence="11">
    <location>
        <begin position="265"/>
        <end position="288"/>
    </location>
</feature>
<proteinExistence type="predicted"/>
<dbReference type="Pfam" id="PF00512">
    <property type="entry name" value="HisKA"/>
    <property type="match status" value="1"/>
</dbReference>
<keyword evidence="3" id="KW-0597">Phosphoprotein</keyword>
<dbReference type="Gene3D" id="3.30.565.10">
    <property type="entry name" value="Histidine kinase-like ATPase, C-terminal domain"/>
    <property type="match status" value="1"/>
</dbReference>
<dbReference type="PANTHER" id="PTHR43711">
    <property type="entry name" value="TWO-COMPONENT HISTIDINE KINASE"/>
    <property type="match status" value="1"/>
</dbReference>
<gene>
    <name evidence="13" type="ORF">E6C55_15995</name>
</gene>
<feature type="transmembrane region" description="Helical" evidence="11">
    <location>
        <begin position="86"/>
        <end position="109"/>
    </location>
</feature>
<dbReference type="SMART" id="SM00388">
    <property type="entry name" value="HisKA"/>
    <property type="match status" value="1"/>
</dbReference>
<dbReference type="Gene3D" id="1.10.287.130">
    <property type="match status" value="1"/>
</dbReference>
<dbReference type="CDD" id="cd00075">
    <property type="entry name" value="HATPase"/>
    <property type="match status" value="1"/>
</dbReference>
<evidence type="ECO:0000256" key="8">
    <source>
        <dbReference type="ARBA" id="ARBA00023012"/>
    </source>
</evidence>
<name>A0A4S4BRC1_9BACL</name>
<keyword evidence="4" id="KW-0808">Transferase</keyword>
<keyword evidence="5" id="KW-0547">Nucleotide-binding</keyword>
<accession>A0A4S4BRC1</accession>
<organism evidence="13 14">
    <name type="scientific">Cohnella fermenti</name>
    <dbReference type="NCBI Taxonomy" id="2565925"/>
    <lineage>
        <taxon>Bacteria</taxon>
        <taxon>Bacillati</taxon>
        <taxon>Bacillota</taxon>
        <taxon>Bacilli</taxon>
        <taxon>Bacillales</taxon>
        <taxon>Paenibacillaceae</taxon>
        <taxon>Cohnella</taxon>
    </lineage>
</organism>
<dbReference type="InterPro" id="IPR004358">
    <property type="entry name" value="Sig_transdc_His_kin-like_C"/>
</dbReference>
<dbReference type="Proteomes" id="UP000310636">
    <property type="component" value="Unassembled WGS sequence"/>
</dbReference>
<evidence type="ECO:0000256" key="3">
    <source>
        <dbReference type="ARBA" id="ARBA00022553"/>
    </source>
</evidence>
<sequence length="628" mass="69072">MYVNNVASAYRLWVNGEPLDGNGTVGANAAEMKPRTYPRAYVFVPRSGDNELVLQVSNFSQRTGGIWEGIELGDAESIAGLQRNRIAVWAFLIGCLLLMSAFSVLLCLLRRQESSALWFGLICLAIGIRSSLLGESYVYALLPGLSWEWGVKLEYLSEIVTLLSLAAFVNKQYPQEAIRRFLPVSAFGLAGFGAFVLAAPAKTYTPFMVPYVVALLLPVFCYVLYVYLRAALRRRSGSRTNAIGFVVFFASVVHEVLYYTGFVPFGGLVPFGLLFFLVTQLLNLSLLFTTAMTRSEKLSDELRRTIESQEDTIRRRTSSLEALNRKLEQGNRELTRIEDIRSSLLAEVRHDLSTPVTAIKGFSKAIRSGVIPAEEAPAYAGRIYERSLLLEKLIDDVVELSQLRTGESKFEWAVVPLLPLLREWRDRYAAETDAKGIRLILDETGLPGQTAFPTLPTVPAPSSPPALAMESIAAMLDRYRFERVFSNLISNAVKHTPPGGLIRIWAEFRPTGEPERNEGSANAEAAEASDAPQDSGLFVLHVTDTGTGIPEDELSRIFERRYRVAGGPQAESGSGLGLAICREIVARHRGEISVRSRVGEGSDFYVAIPASTGAAAGNDETAEEAMYS</sequence>
<evidence type="ECO:0000256" key="4">
    <source>
        <dbReference type="ARBA" id="ARBA00022679"/>
    </source>
</evidence>
<dbReference type="GO" id="GO:0000155">
    <property type="term" value="F:phosphorelay sensor kinase activity"/>
    <property type="evidence" value="ECO:0007669"/>
    <property type="project" value="InterPro"/>
</dbReference>
<dbReference type="InterPro" id="IPR036097">
    <property type="entry name" value="HisK_dim/P_sf"/>
</dbReference>
<dbReference type="InterPro" id="IPR050736">
    <property type="entry name" value="Sensor_HK_Regulatory"/>
</dbReference>
<evidence type="ECO:0000259" key="12">
    <source>
        <dbReference type="PROSITE" id="PS50109"/>
    </source>
</evidence>
<dbReference type="Pfam" id="PF07695">
    <property type="entry name" value="7TMR-DISM_7TM"/>
    <property type="match status" value="1"/>
</dbReference>
<dbReference type="InterPro" id="IPR003594">
    <property type="entry name" value="HATPase_dom"/>
</dbReference>
<feature type="transmembrane region" description="Helical" evidence="11">
    <location>
        <begin position="181"/>
        <end position="201"/>
    </location>
</feature>
<evidence type="ECO:0000256" key="10">
    <source>
        <dbReference type="SAM" id="MobiDB-lite"/>
    </source>
</evidence>
<dbReference type="AlphaFoldDB" id="A0A4S4BRC1"/>
<evidence type="ECO:0000256" key="2">
    <source>
        <dbReference type="ARBA" id="ARBA00012438"/>
    </source>
</evidence>
<keyword evidence="7" id="KW-0067">ATP-binding</keyword>
<feature type="transmembrane region" description="Helical" evidence="11">
    <location>
        <begin position="116"/>
        <end position="133"/>
    </location>
</feature>
<keyword evidence="11" id="KW-0472">Membrane</keyword>
<dbReference type="InterPro" id="IPR005467">
    <property type="entry name" value="His_kinase_dom"/>
</dbReference>
<dbReference type="SUPFAM" id="SSF47384">
    <property type="entry name" value="Homodimeric domain of signal transducing histidine kinase"/>
    <property type="match status" value="1"/>
</dbReference>
<feature type="domain" description="Histidine kinase" evidence="12">
    <location>
        <begin position="347"/>
        <end position="612"/>
    </location>
</feature>
<protein>
    <recommendedName>
        <fullName evidence="2">histidine kinase</fullName>
        <ecNumber evidence="2">2.7.13.3</ecNumber>
    </recommendedName>
</protein>
<dbReference type="Pfam" id="PF02518">
    <property type="entry name" value="HATPase_c"/>
    <property type="match status" value="1"/>
</dbReference>
<evidence type="ECO:0000313" key="14">
    <source>
        <dbReference type="Proteomes" id="UP000310636"/>
    </source>
</evidence>
<evidence type="ECO:0000256" key="5">
    <source>
        <dbReference type="ARBA" id="ARBA00022741"/>
    </source>
</evidence>